<dbReference type="PIRSF" id="PIRSF001438">
    <property type="entry name" value="4pyrrol_synth_OHMeBilane_synth"/>
    <property type="match status" value="1"/>
</dbReference>
<dbReference type="InterPro" id="IPR000860">
    <property type="entry name" value="HemC"/>
</dbReference>
<dbReference type="HAMAP" id="MF_00260">
    <property type="entry name" value="Porphobil_deam"/>
    <property type="match status" value="1"/>
</dbReference>
<dbReference type="Gene3D" id="3.40.190.10">
    <property type="entry name" value="Periplasmic binding protein-like II"/>
    <property type="match status" value="2"/>
</dbReference>
<dbReference type="Pfam" id="PF01379">
    <property type="entry name" value="Porphobil_deam"/>
    <property type="match status" value="1"/>
</dbReference>
<evidence type="ECO:0000313" key="12">
    <source>
        <dbReference type="Proteomes" id="UP000037507"/>
    </source>
</evidence>
<comment type="cofactor">
    <cofactor evidence="8">
        <name>dipyrromethane</name>
        <dbReference type="ChEBI" id="CHEBI:60342"/>
    </cofactor>
    <text evidence="8">Binds 1 dipyrromethane group covalently.</text>
</comment>
<proteinExistence type="inferred from homology"/>
<dbReference type="CDD" id="cd13646">
    <property type="entry name" value="PBP2_EcHMBS_like"/>
    <property type="match status" value="1"/>
</dbReference>
<evidence type="ECO:0000313" key="11">
    <source>
        <dbReference type="EMBL" id="PVE41650.1"/>
    </source>
</evidence>
<comment type="catalytic activity">
    <reaction evidence="7 8">
        <text>4 porphobilinogen + H2O = hydroxymethylbilane + 4 NH4(+)</text>
        <dbReference type="Rhea" id="RHEA:13185"/>
        <dbReference type="ChEBI" id="CHEBI:15377"/>
        <dbReference type="ChEBI" id="CHEBI:28938"/>
        <dbReference type="ChEBI" id="CHEBI:57845"/>
        <dbReference type="ChEBI" id="CHEBI:58126"/>
        <dbReference type="EC" id="2.5.1.61"/>
    </reaction>
</comment>
<dbReference type="FunFam" id="3.40.190.10:FF:000004">
    <property type="entry name" value="Porphobilinogen deaminase"/>
    <property type="match status" value="1"/>
</dbReference>
<evidence type="ECO:0000256" key="1">
    <source>
        <dbReference type="ARBA" id="ARBA00002869"/>
    </source>
</evidence>
<dbReference type="InterPro" id="IPR022417">
    <property type="entry name" value="Porphobilin_deaminase_N"/>
</dbReference>
<dbReference type="AlphaFoldDB" id="A0A2T7UAD2"/>
<feature type="domain" description="Porphobilinogen deaminase C-terminal" evidence="10">
    <location>
        <begin position="226"/>
        <end position="299"/>
    </location>
</feature>
<comment type="pathway">
    <text evidence="2">Porphyrin-containing compound metabolism; protoporphyrin-IX biosynthesis; coproporphyrinogen-III from 5-aminolevulinate: step 2/4.</text>
</comment>
<evidence type="ECO:0000256" key="4">
    <source>
        <dbReference type="ARBA" id="ARBA00011245"/>
    </source>
</evidence>
<keyword evidence="12" id="KW-1185">Reference proteome</keyword>
<dbReference type="InterPro" id="IPR036803">
    <property type="entry name" value="Porphobilinogen_deaminase_C_sf"/>
</dbReference>
<accession>A0A2T7UAD2</accession>
<reference evidence="11" key="1">
    <citation type="submission" date="2017-04" db="EMBL/GenBank/DDBJ databases">
        <title>Unexpected and diverse lifestyles within the genus Limnohabitans.</title>
        <authorList>
            <person name="Kasalicky V."/>
            <person name="Mehrshad M."/>
            <person name="Andrei S.-A."/>
            <person name="Salcher M."/>
            <person name="Kratochvilova H."/>
            <person name="Simek K."/>
            <person name="Ghai R."/>
        </authorList>
    </citation>
    <scope>NUCLEOTIDE SEQUENCE [LARGE SCALE GENOMIC DNA]</scope>
    <source>
        <strain evidence="11">II-D5</strain>
    </source>
</reference>
<evidence type="ECO:0000256" key="2">
    <source>
        <dbReference type="ARBA" id="ARBA00004735"/>
    </source>
</evidence>
<feature type="modified residue" description="S-(dipyrrolylmethanemethyl)cysteine" evidence="8">
    <location>
        <position position="243"/>
    </location>
</feature>
<dbReference type="Pfam" id="PF03900">
    <property type="entry name" value="Porphobil_deamC"/>
    <property type="match status" value="1"/>
</dbReference>
<dbReference type="PANTHER" id="PTHR11557:SF0">
    <property type="entry name" value="PORPHOBILINOGEN DEAMINASE"/>
    <property type="match status" value="1"/>
</dbReference>
<dbReference type="PRINTS" id="PR00151">
    <property type="entry name" value="PORPHBDMNASE"/>
</dbReference>
<feature type="domain" description="Porphobilinogen deaminase N-terminal" evidence="9">
    <location>
        <begin position="9"/>
        <end position="213"/>
    </location>
</feature>
<dbReference type="RefSeq" id="WP_053170297.1">
    <property type="nucleotide sequence ID" value="NZ_LFYT02000026.1"/>
</dbReference>
<name>A0A2T7UAD2_9BURK</name>
<comment type="caution">
    <text evidence="11">The sequence shown here is derived from an EMBL/GenBank/DDBJ whole genome shotgun (WGS) entry which is preliminary data.</text>
</comment>
<evidence type="ECO:0000256" key="6">
    <source>
        <dbReference type="ARBA" id="ARBA00023244"/>
    </source>
</evidence>
<dbReference type="Gene3D" id="3.30.160.40">
    <property type="entry name" value="Porphobilinogen deaminase, C-terminal domain"/>
    <property type="match status" value="1"/>
</dbReference>
<dbReference type="InterPro" id="IPR022418">
    <property type="entry name" value="Porphobilinogen_deaminase_C"/>
</dbReference>
<keyword evidence="5 8" id="KW-0808">Transferase</keyword>
<sequence>MTETTQPSIVIATRESRLALWQAEHVKSLLEGLGCTVKLLGMTTQGDQILDRSLSKVGGKGLFVKELEVALQEGHADIAVHSLKDVPMDMPEGFELACVMEREDPRDAWVSPQYARLEDLPHGAVVGTSSLRRTVLLRALRPDLKIEPLRGNLDTRLRKLDEGQYAGIVLAAAGLKRLGMTDRIRHIFETNEMLPAAGQGALGIEICSNRPDLRALLAPLADSVSWQRVAAERAVSRAMGGSCSMPLAAHATIEGGVLKLQAAWGDPDGAATLVTAAEDVPAQDLAVAEALGLRVAHALQRDGAH</sequence>
<evidence type="ECO:0000256" key="3">
    <source>
        <dbReference type="ARBA" id="ARBA00005638"/>
    </source>
</evidence>
<dbReference type="FunFam" id="3.40.190.10:FF:000005">
    <property type="entry name" value="Porphobilinogen deaminase"/>
    <property type="match status" value="1"/>
</dbReference>
<dbReference type="EMBL" id="LFYT02000026">
    <property type="protein sequence ID" value="PVE41650.1"/>
    <property type="molecule type" value="Genomic_DNA"/>
</dbReference>
<comment type="subunit">
    <text evidence="4 8">Monomer.</text>
</comment>
<dbReference type="SUPFAM" id="SSF53850">
    <property type="entry name" value="Periplasmic binding protein-like II"/>
    <property type="match status" value="1"/>
</dbReference>
<comment type="function">
    <text evidence="1 8">Tetrapolymerization of the monopyrrole PBG into the hydroxymethylbilane pre-uroporphyrinogen in several discrete steps.</text>
</comment>
<evidence type="ECO:0000259" key="9">
    <source>
        <dbReference type="Pfam" id="PF01379"/>
    </source>
</evidence>
<dbReference type="STRING" id="1293045.H663_04750"/>
<comment type="miscellaneous">
    <text evidence="8">The porphobilinogen subunits are added to the dipyrromethane group.</text>
</comment>
<dbReference type="GO" id="GO:0005737">
    <property type="term" value="C:cytoplasm"/>
    <property type="evidence" value="ECO:0007669"/>
    <property type="project" value="UniProtKB-UniRule"/>
</dbReference>
<dbReference type="GO" id="GO:0004418">
    <property type="term" value="F:hydroxymethylbilane synthase activity"/>
    <property type="evidence" value="ECO:0007669"/>
    <property type="project" value="UniProtKB-UniRule"/>
</dbReference>
<dbReference type="PANTHER" id="PTHR11557">
    <property type="entry name" value="PORPHOBILINOGEN DEAMINASE"/>
    <property type="match status" value="1"/>
</dbReference>
<organism evidence="11 12">
    <name type="scientific">Limnohabitans planktonicus II-D5</name>
    <dbReference type="NCBI Taxonomy" id="1293045"/>
    <lineage>
        <taxon>Bacteria</taxon>
        <taxon>Pseudomonadati</taxon>
        <taxon>Pseudomonadota</taxon>
        <taxon>Betaproteobacteria</taxon>
        <taxon>Burkholderiales</taxon>
        <taxon>Comamonadaceae</taxon>
        <taxon>Limnohabitans</taxon>
    </lineage>
</organism>
<dbReference type="OrthoDB" id="9810298at2"/>
<comment type="similarity">
    <text evidence="3 8">Belongs to the HMBS family.</text>
</comment>
<evidence type="ECO:0000259" key="10">
    <source>
        <dbReference type="Pfam" id="PF03900"/>
    </source>
</evidence>
<gene>
    <name evidence="8" type="primary">hemC</name>
    <name evidence="11" type="ORF">H663_016285</name>
</gene>
<dbReference type="NCBIfam" id="TIGR00212">
    <property type="entry name" value="hemC"/>
    <property type="match status" value="1"/>
</dbReference>
<dbReference type="EC" id="2.5.1.61" evidence="8"/>
<dbReference type="UniPathway" id="UPA00251">
    <property type="reaction ID" value="UER00319"/>
</dbReference>
<dbReference type="SUPFAM" id="SSF54782">
    <property type="entry name" value="Porphobilinogen deaminase (hydroxymethylbilane synthase), C-terminal domain"/>
    <property type="match status" value="1"/>
</dbReference>
<dbReference type="GO" id="GO:0006782">
    <property type="term" value="P:protoporphyrinogen IX biosynthetic process"/>
    <property type="evidence" value="ECO:0007669"/>
    <property type="project" value="UniProtKB-UniRule"/>
</dbReference>
<keyword evidence="6 8" id="KW-0627">Porphyrin biosynthesis</keyword>
<evidence type="ECO:0000256" key="8">
    <source>
        <dbReference type="HAMAP-Rule" id="MF_00260"/>
    </source>
</evidence>
<dbReference type="Proteomes" id="UP000037507">
    <property type="component" value="Unassembled WGS sequence"/>
</dbReference>
<protein>
    <recommendedName>
        <fullName evidence="8">Porphobilinogen deaminase</fullName>
        <shortName evidence="8">PBG</shortName>
        <ecNumber evidence="8">2.5.1.61</ecNumber>
    </recommendedName>
    <alternativeName>
        <fullName evidence="8">Hydroxymethylbilane synthase</fullName>
        <shortName evidence="8">HMBS</shortName>
    </alternativeName>
    <alternativeName>
        <fullName evidence="8">Pre-uroporphyrinogen synthase</fullName>
    </alternativeName>
</protein>
<evidence type="ECO:0000256" key="7">
    <source>
        <dbReference type="ARBA" id="ARBA00048169"/>
    </source>
</evidence>
<evidence type="ECO:0000256" key="5">
    <source>
        <dbReference type="ARBA" id="ARBA00022679"/>
    </source>
</evidence>